<dbReference type="PANTHER" id="PTHR15628:SF1">
    <property type="entry name" value="RWD DOMAIN-CONTAINING PROTEIN 3"/>
    <property type="match status" value="1"/>
</dbReference>
<dbReference type="InterPro" id="IPR038840">
    <property type="entry name" value="RWDD3"/>
</dbReference>
<dbReference type="Proteomes" id="UP000660262">
    <property type="component" value="Unassembled WGS sequence"/>
</dbReference>
<dbReference type="GO" id="GO:0005634">
    <property type="term" value="C:nucleus"/>
    <property type="evidence" value="ECO:0007669"/>
    <property type="project" value="UniProtKB-SubCell"/>
</dbReference>
<accession>A0A830HC44</accession>
<dbReference type="PANTHER" id="PTHR15628">
    <property type="entry name" value="RWD DOMAIN-CONTAINING PROTEIN 3"/>
    <property type="match status" value="1"/>
</dbReference>
<dbReference type="Gene3D" id="3.10.110.10">
    <property type="entry name" value="Ubiquitin Conjugating Enzyme"/>
    <property type="match status" value="1"/>
</dbReference>
<keyword evidence="8" id="KW-1185">Reference proteome</keyword>
<gene>
    <name evidence="7" type="ORF">PPROV_000305200</name>
</gene>
<keyword evidence="4" id="KW-0963">Cytoplasm</keyword>
<proteinExistence type="predicted"/>
<evidence type="ECO:0000256" key="2">
    <source>
        <dbReference type="ARBA" id="ARBA00004496"/>
    </source>
</evidence>
<sequence length="287" mass="31550">MADDFTDADRRDMELEAVRSMFAPEYAEDALSDSAVTAVPSSSNQGALDVRVLVSGCVLQVTMQEDYPSTSSLSESVALSGTWKGNRKARDDAIKELRQIAQDAKGAECLVDMCLRLQALIEDAAECHVAEDEVVATVADMWFSVIMLDHMNDRRRYVKQLQGFAGSLHALHVLMLSGGTSRPEGASKAFIVVVGEEPAVASFTKELRTQLIDVNKNGEPCRERMATVLCKRRRAKHGDDGQPIFGSVSCEVHGECVEMFDNNDELEKALDERNVLHCGSGDMRFEV</sequence>
<dbReference type="InterPro" id="IPR016135">
    <property type="entry name" value="UBQ-conjugating_enzyme/RWD"/>
</dbReference>
<dbReference type="SUPFAM" id="SSF54495">
    <property type="entry name" value="UBC-like"/>
    <property type="match status" value="1"/>
</dbReference>
<evidence type="ECO:0000259" key="6">
    <source>
        <dbReference type="PROSITE" id="PS50908"/>
    </source>
</evidence>
<evidence type="ECO:0000256" key="4">
    <source>
        <dbReference type="ARBA" id="ARBA00022490"/>
    </source>
</evidence>
<evidence type="ECO:0000256" key="5">
    <source>
        <dbReference type="ARBA" id="ARBA00023242"/>
    </source>
</evidence>
<evidence type="ECO:0000313" key="8">
    <source>
        <dbReference type="Proteomes" id="UP000660262"/>
    </source>
</evidence>
<keyword evidence="5" id="KW-0539">Nucleus</keyword>
<dbReference type="GO" id="GO:1902073">
    <property type="term" value="P:positive regulation of hypoxia-inducible factor-1alpha signaling pathway"/>
    <property type="evidence" value="ECO:0007669"/>
    <property type="project" value="InterPro"/>
</dbReference>
<evidence type="ECO:0000256" key="3">
    <source>
        <dbReference type="ARBA" id="ARBA00015444"/>
    </source>
</evidence>
<dbReference type="GO" id="GO:0005737">
    <property type="term" value="C:cytoplasm"/>
    <property type="evidence" value="ECO:0007669"/>
    <property type="project" value="UniProtKB-SubCell"/>
</dbReference>
<dbReference type="PROSITE" id="PS50908">
    <property type="entry name" value="RWD"/>
    <property type="match status" value="1"/>
</dbReference>
<dbReference type="OrthoDB" id="498790at2759"/>
<feature type="domain" description="RWD" evidence="6">
    <location>
        <begin position="13"/>
        <end position="124"/>
    </location>
</feature>
<comment type="caution">
    <text evidence="7">The sequence shown here is derived from an EMBL/GenBank/DDBJ whole genome shotgun (WGS) entry which is preliminary data.</text>
</comment>
<evidence type="ECO:0000313" key="7">
    <source>
        <dbReference type="EMBL" id="GHP04298.1"/>
    </source>
</evidence>
<evidence type="ECO:0000256" key="1">
    <source>
        <dbReference type="ARBA" id="ARBA00004123"/>
    </source>
</evidence>
<comment type="subcellular location">
    <subcellularLocation>
        <location evidence="2">Cytoplasm</location>
    </subcellularLocation>
    <subcellularLocation>
        <location evidence="1">Nucleus</location>
    </subcellularLocation>
</comment>
<reference evidence="7" key="1">
    <citation type="submission" date="2020-10" db="EMBL/GenBank/DDBJ databases">
        <title>Unveiling of a novel bifunctional photoreceptor, Dualchrome1, isolated from a cosmopolitan green alga.</title>
        <authorList>
            <person name="Suzuki S."/>
            <person name="Kawachi M."/>
        </authorList>
    </citation>
    <scope>NUCLEOTIDE SEQUENCE</scope>
    <source>
        <strain evidence="7">NIES 2893</strain>
    </source>
</reference>
<dbReference type="Pfam" id="PF05773">
    <property type="entry name" value="RWD"/>
    <property type="match status" value="1"/>
</dbReference>
<dbReference type="AlphaFoldDB" id="A0A830HC44"/>
<dbReference type="InterPro" id="IPR006575">
    <property type="entry name" value="RWD_dom"/>
</dbReference>
<dbReference type="GO" id="GO:0033235">
    <property type="term" value="P:positive regulation of protein sumoylation"/>
    <property type="evidence" value="ECO:0007669"/>
    <property type="project" value="InterPro"/>
</dbReference>
<protein>
    <recommendedName>
        <fullName evidence="3">RWD domain-containing protein 3</fullName>
    </recommendedName>
</protein>
<name>A0A830HC44_9CHLO</name>
<organism evidence="7 8">
    <name type="scientific">Pycnococcus provasolii</name>
    <dbReference type="NCBI Taxonomy" id="41880"/>
    <lineage>
        <taxon>Eukaryota</taxon>
        <taxon>Viridiplantae</taxon>
        <taxon>Chlorophyta</taxon>
        <taxon>Pseudoscourfieldiophyceae</taxon>
        <taxon>Pseudoscourfieldiales</taxon>
        <taxon>Pycnococcaceae</taxon>
        <taxon>Pycnococcus</taxon>
    </lineage>
</organism>
<dbReference type="EMBL" id="BNJQ01000007">
    <property type="protein sequence ID" value="GHP04298.1"/>
    <property type="molecule type" value="Genomic_DNA"/>
</dbReference>